<sequence>MDGQDPAPVIRNAVAKALVHYFPLAGRLRELEGRKLAVDCTGEGVPFVEADADVRLEHFGDTVHPPLPCLDELLFDVPGLSAILNSPPVLIQVTRLACGGFIIAVRIHHAMADGQGMLQFLEAVAEMARGAAVPTVQPVWERDLLMARNPPRPSFAHREYDEGLPNPKATIVPLDAMVQCAFFFRPQDVAAIKAHLPPHLQMSSTTFEVLTGLMWKCRTMALALDADEEVRVCLPVSIRGGKTGFRIPKGYYGNSIATPVAISTAGKLCANPIGYAVELVQKAKREVDAEYVQSVADHMVLRGRPEVSTVRLYLVSDLTKIRFGDLDYGWDRPVYGGPASHGPIAGSFSFLSAMKNAKGEEGIVVPMWLPDSAMEKFAEEVGKLLRPAIDGRLPQQHDVLPARKTKL</sequence>
<comment type="similarity">
    <text evidence="1">Belongs to the plant acyltransferase family.</text>
</comment>
<dbReference type="PANTHER" id="PTHR31147:SF66">
    <property type="entry name" value="OS05G0315700 PROTEIN"/>
    <property type="match status" value="1"/>
</dbReference>
<dbReference type="InterPro" id="IPR023213">
    <property type="entry name" value="CAT-like_dom_sf"/>
</dbReference>
<evidence type="ECO:0000313" key="3">
    <source>
        <dbReference type="EMBL" id="OEL30111.1"/>
    </source>
</evidence>
<dbReference type="Pfam" id="PF02458">
    <property type="entry name" value="Transferase"/>
    <property type="match status" value="1"/>
</dbReference>
<proteinExistence type="inferred from homology"/>
<organism evidence="3 4">
    <name type="scientific">Dichanthelium oligosanthes</name>
    <dbReference type="NCBI Taxonomy" id="888268"/>
    <lineage>
        <taxon>Eukaryota</taxon>
        <taxon>Viridiplantae</taxon>
        <taxon>Streptophyta</taxon>
        <taxon>Embryophyta</taxon>
        <taxon>Tracheophyta</taxon>
        <taxon>Spermatophyta</taxon>
        <taxon>Magnoliopsida</taxon>
        <taxon>Liliopsida</taxon>
        <taxon>Poales</taxon>
        <taxon>Poaceae</taxon>
        <taxon>PACMAD clade</taxon>
        <taxon>Panicoideae</taxon>
        <taxon>Panicodae</taxon>
        <taxon>Paniceae</taxon>
        <taxon>Dichantheliinae</taxon>
        <taxon>Dichanthelium</taxon>
    </lineage>
</organism>
<dbReference type="STRING" id="888268.A0A1E5VYC0"/>
<evidence type="ECO:0000256" key="1">
    <source>
        <dbReference type="ARBA" id="ARBA00009861"/>
    </source>
</evidence>
<dbReference type="InterPro" id="IPR050898">
    <property type="entry name" value="Plant_acyltransferase"/>
</dbReference>
<comment type="caution">
    <text evidence="3">The sequence shown here is derived from an EMBL/GenBank/DDBJ whole genome shotgun (WGS) entry which is preliminary data.</text>
</comment>
<gene>
    <name evidence="3" type="ORF">BAE44_0008863</name>
</gene>
<accession>A0A1E5VYC0</accession>
<evidence type="ECO:0000313" key="4">
    <source>
        <dbReference type="Proteomes" id="UP000095767"/>
    </source>
</evidence>
<dbReference type="Proteomes" id="UP000095767">
    <property type="component" value="Unassembled WGS sequence"/>
</dbReference>
<keyword evidence="2 3" id="KW-0808">Transferase</keyword>
<name>A0A1E5VYC0_9POAL</name>
<dbReference type="GO" id="GO:0016747">
    <property type="term" value="F:acyltransferase activity, transferring groups other than amino-acyl groups"/>
    <property type="evidence" value="ECO:0007669"/>
    <property type="project" value="UniProtKB-ARBA"/>
</dbReference>
<dbReference type="PANTHER" id="PTHR31147">
    <property type="entry name" value="ACYL TRANSFERASE 4"/>
    <property type="match status" value="1"/>
</dbReference>
<dbReference type="EMBL" id="LWDX02026297">
    <property type="protein sequence ID" value="OEL30111.1"/>
    <property type="molecule type" value="Genomic_DNA"/>
</dbReference>
<dbReference type="SUPFAM" id="SSF52777">
    <property type="entry name" value="CoA-dependent acyltransferases"/>
    <property type="match status" value="1"/>
</dbReference>
<evidence type="ECO:0000256" key="2">
    <source>
        <dbReference type="ARBA" id="ARBA00022679"/>
    </source>
</evidence>
<dbReference type="Gene3D" id="3.30.559.10">
    <property type="entry name" value="Chloramphenicol acetyltransferase-like domain"/>
    <property type="match status" value="2"/>
</dbReference>
<keyword evidence="4" id="KW-1185">Reference proteome</keyword>
<reference evidence="3 4" key="1">
    <citation type="submission" date="2016-09" db="EMBL/GenBank/DDBJ databases">
        <title>The draft genome of Dichanthelium oligosanthes: A C3 panicoid grass species.</title>
        <authorList>
            <person name="Studer A.J."/>
            <person name="Schnable J.C."/>
            <person name="Brutnell T.P."/>
        </authorList>
    </citation>
    <scope>NUCLEOTIDE SEQUENCE [LARGE SCALE GENOMIC DNA]</scope>
    <source>
        <strain evidence="4">cv. Kellogg 1175</strain>
        <tissue evidence="3">Leaf</tissue>
    </source>
</reference>
<protein>
    <submittedName>
        <fullName evidence="3">Benzyl alcohol O-benzoyltransferase</fullName>
    </submittedName>
</protein>
<dbReference type="OrthoDB" id="1483986at2759"/>
<dbReference type="AlphaFoldDB" id="A0A1E5VYC0"/>